<accession>A0A5B9FRT8</accession>
<dbReference type="KEGG" id="fak:FUA48_04160"/>
<dbReference type="EMBL" id="CP042831">
    <property type="protein sequence ID" value="QEE48796.1"/>
    <property type="molecule type" value="Genomic_DNA"/>
</dbReference>
<dbReference type="OrthoDB" id="1352427at2"/>
<proteinExistence type="predicted"/>
<name>A0A5B9FRT8_9FLAO</name>
<dbReference type="AlphaFoldDB" id="A0A5B9FRT8"/>
<reference evidence="1 2" key="1">
    <citation type="submission" date="2019-08" db="EMBL/GenBank/DDBJ databases">
        <title>Flavobacterium alkalisoli sp. nov., isolated from rhizosphere soil of Suaeda salsa.</title>
        <authorList>
            <person name="Sun J.-Q."/>
            <person name="Xu L."/>
        </authorList>
    </citation>
    <scope>NUCLEOTIDE SEQUENCE [LARGE SCALE GENOMIC DNA]</scope>
    <source>
        <strain evidence="1 2">XS-5</strain>
    </source>
</reference>
<dbReference type="PROSITE" id="PS51257">
    <property type="entry name" value="PROKAR_LIPOPROTEIN"/>
    <property type="match status" value="1"/>
</dbReference>
<organism evidence="1 2">
    <name type="scientific">Flavobacterium alkalisoli</name>
    <dbReference type="NCBI Taxonomy" id="2602769"/>
    <lineage>
        <taxon>Bacteria</taxon>
        <taxon>Pseudomonadati</taxon>
        <taxon>Bacteroidota</taxon>
        <taxon>Flavobacteriia</taxon>
        <taxon>Flavobacteriales</taxon>
        <taxon>Flavobacteriaceae</taxon>
        <taxon>Flavobacterium</taxon>
    </lineage>
</organism>
<protein>
    <recommendedName>
        <fullName evidence="3">Lipoprotein</fullName>
    </recommendedName>
</protein>
<sequence>MKNMFHVERYNKTLFYKGFFLFLLSVVILSCSTPRYAVDVSDYVLLEDGKHVMGTEKGLTAFLFQNQPAKKTFNEFLAEKYKLGKFTEIEYWTTIDGTKFKVMLYTQDELNKYFDTTDFVASNRVPENAVVGSQVKFLAISVVNEFNEDCLADDSLFKNVVIKYLKDLKDQYDNL</sequence>
<keyword evidence="2" id="KW-1185">Reference proteome</keyword>
<evidence type="ECO:0000313" key="1">
    <source>
        <dbReference type="EMBL" id="QEE48796.1"/>
    </source>
</evidence>
<evidence type="ECO:0000313" key="2">
    <source>
        <dbReference type="Proteomes" id="UP000321222"/>
    </source>
</evidence>
<dbReference type="RefSeq" id="WP_147582376.1">
    <property type="nucleotide sequence ID" value="NZ_CP042831.1"/>
</dbReference>
<dbReference type="Proteomes" id="UP000321222">
    <property type="component" value="Chromosome"/>
</dbReference>
<evidence type="ECO:0008006" key="3">
    <source>
        <dbReference type="Google" id="ProtNLM"/>
    </source>
</evidence>
<gene>
    <name evidence="1" type="ORF">FUA48_04160</name>
</gene>